<evidence type="ECO:0000313" key="1">
    <source>
        <dbReference type="EMBL" id="VDN43959.1"/>
    </source>
</evidence>
<evidence type="ECO:0000313" key="3">
    <source>
        <dbReference type="WBParaSite" id="GPUH_0002527601-mRNA-1"/>
    </source>
</evidence>
<evidence type="ECO:0000313" key="2">
    <source>
        <dbReference type="Proteomes" id="UP000271098"/>
    </source>
</evidence>
<dbReference type="InterPro" id="IPR009072">
    <property type="entry name" value="Histone-fold"/>
</dbReference>
<keyword evidence="2" id="KW-1185">Reference proteome</keyword>
<accession>A0A183EWA5</accession>
<proteinExistence type="predicted"/>
<dbReference type="WBParaSite" id="GPUH_0002527601-mRNA-1">
    <property type="protein sequence ID" value="GPUH_0002527601-mRNA-1"/>
    <property type="gene ID" value="GPUH_0002527601"/>
</dbReference>
<protein>
    <submittedName>
        <fullName evidence="3">DUF4158 domain-containing protein</fullName>
    </submittedName>
</protein>
<gene>
    <name evidence="1" type="ORF">GPUH_LOCUS25247</name>
</gene>
<dbReference type="EMBL" id="UYRT01104367">
    <property type="protein sequence ID" value="VDN43959.1"/>
    <property type="molecule type" value="Genomic_DNA"/>
</dbReference>
<dbReference type="AlphaFoldDB" id="A0A183EWA5"/>
<organism evidence="3">
    <name type="scientific">Gongylonema pulchrum</name>
    <dbReference type="NCBI Taxonomy" id="637853"/>
    <lineage>
        <taxon>Eukaryota</taxon>
        <taxon>Metazoa</taxon>
        <taxon>Ecdysozoa</taxon>
        <taxon>Nematoda</taxon>
        <taxon>Chromadorea</taxon>
        <taxon>Rhabditida</taxon>
        <taxon>Spirurina</taxon>
        <taxon>Spiruromorpha</taxon>
        <taxon>Spiruroidea</taxon>
        <taxon>Gongylonematidae</taxon>
        <taxon>Gongylonema</taxon>
    </lineage>
</organism>
<dbReference type="OrthoDB" id="636685at2759"/>
<dbReference type="SUPFAM" id="SSF47113">
    <property type="entry name" value="Histone-fold"/>
    <property type="match status" value="1"/>
</dbReference>
<dbReference type="Proteomes" id="UP000271098">
    <property type="component" value="Unassembled WGS sequence"/>
</dbReference>
<reference evidence="1 2" key="2">
    <citation type="submission" date="2018-11" db="EMBL/GenBank/DDBJ databases">
        <authorList>
            <consortium name="Pathogen Informatics"/>
        </authorList>
    </citation>
    <scope>NUCLEOTIDE SEQUENCE [LARGE SCALE GENOMIC DNA]</scope>
</reference>
<name>A0A183EWA5_9BILA</name>
<sequence length="68" mass="7829">MTRSPPPPNLLQKQRLISSFRGQTHQEQFIGLLAKAAYGQATFDKRKTLQFKDLGTFAFCFRILHSVF</sequence>
<dbReference type="GO" id="GO:0046982">
    <property type="term" value="F:protein heterodimerization activity"/>
    <property type="evidence" value="ECO:0007669"/>
    <property type="project" value="InterPro"/>
</dbReference>
<reference evidence="3" key="1">
    <citation type="submission" date="2016-06" db="UniProtKB">
        <authorList>
            <consortium name="WormBaseParasite"/>
        </authorList>
    </citation>
    <scope>IDENTIFICATION</scope>
</reference>